<gene>
    <name evidence="1" type="ORF">DKX38_012813</name>
</gene>
<dbReference type="AlphaFoldDB" id="A0A5N5LRH4"/>
<dbReference type="InterPro" id="IPR038804">
    <property type="entry name" value="RGF3"/>
</dbReference>
<dbReference type="PANTHER" id="PTHR36313:SF1">
    <property type="entry name" value="PROTEIN GOLVEN 11-RELATED"/>
    <property type="match status" value="1"/>
</dbReference>
<proteinExistence type="predicted"/>
<dbReference type="EMBL" id="VDCV01000008">
    <property type="protein sequence ID" value="KAB5544701.1"/>
    <property type="molecule type" value="Genomic_DNA"/>
</dbReference>
<name>A0A5N5LRH4_9ROSI</name>
<sequence>MLNENGCLAYQVHVLAALSAVYKCMVQQCECPSKYTAFPLLSSVEVDNSSSERIAVDGDGMATTSIEMIGGRKALGAHSIKRPDIKGNAAPGGTSSANDGVVGKYGYEREVMDIGNKRNGGRFSEGMKESGFVAFNADYHEPRHHPPKNN</sequence>
<dbReference type="GO" id="GO:0008083">
    <property type="term" value="F:growth factor activity"/>
    <property type="evidence" value="ECO:0007669"/>
    <property type="project" value="InterPro"/>
</dbReference>
<accession>A0A5N5LRH4</accession>
<dbReference type="GO" id="GO:0010082">
    <property type="term" value="P:regulation of root meristem growth"/>
    <property type="evidence" value="ECO:0007669"/>
    <property type="project" value="InterPro"/>
</dbReference>
<dbReference type="GO" id="GO:0030154">
    <property type="term" value="P:cell differentiation"/>
    <property type="evidence" value="ECO:0007669"/>
    <property type="project" value="TreeGrafter"/>
</dbReference>
<dbReference type="PANTHER" id="PTHR36313">
    <property type="entry name" value="ROOT MERISTEM GROWTH FACTOR 2"/>
    <property type="match status" value="1"/>
</dbReference>
<dbReference type="GO" id="GO:0010628">
    <property type="term" value="P:positive regulation of gene expression"/>
    <property type="evidence" value="ECO:0007669"/>
    <property type="project" value="TreeGrafter"/>
</dbReference>
<protein>
    <submittedName>
        <fullName evidence="1">Uncharacterized protein</fullName>
    </submittedName>
</protein>
<dbReference type="Proteomes" id="UP000326939">
    <property type="component" value="Chromosome 8"/>
</dbReference>
<comment type="caution">
    <text evidence="1">The sequence shown here is derived from an EMBL/GenBank/DDBJ whole genome shotgun (WGS) entry which is preliminary data.</text>
</comment>
<evidence type="ECO:0000313" key="1">
    <source>
        <dbReference type="EMBL" id="KAB5544701.1"/>
    </source>
</evidence>
<dbReference type="GO" id="GO:0005615">
    <property type="term" value="C:extracellular space"/>
    <property type="evidence" value="ECO:0007669"/>
    <property type="project" value="TreeGrafter"/>
</dbReference>
<reference evidence="2" key="1">
    <citation type="journal article" date="2019" name="Gigascience">
        <title>De novo genome assembly of the endangered Acer yangbiense, a plant species with extremely small populations endemic to Yunnan Province, China.</title>
        <authorList>
            <person name="Yang J."/>
            <person name="Wariss H.M."/>
            <person name="Tao L."/>
            <person name="Zhang R."/>
            <person name="Yun Q."/>
            <person name="Hollingsworth P."/>
            <person name="Dao Z."/>
            <person name="Luo G."/>
            <person name="Guo H."/>
            <person name="Ma Y."/>
            <person name="Sun W."/>
        </authorList>
    </citation>
    <scope>NUCLEOTIDE SEQUENCE [LARGE SCALE GENOMIC DNA]</scope>
    <source>
        <strain evidence="2">cv. br00</strain>
    </source>
</reference>
<evidence type="ECO:0000313" key="2">
    <source>
        <dbReference type="Proteomes" id="UP000326939"/>
    </source>
</evidence>
<dbReference type="GO" id="GO:0008284">
    <property type="term" value="P:positive regulation of cell population proliferation"/>
    <property type="evidence" value="ECO:0007669"/>
    <property type="project" value="TreeGrafter"/>
</dbReference>
<keyword evidence="2" id="KW-1185">Reference proteome</keyword>
<organism evidence="1 2">
    <name type="scientific">Salix brachista</name>
    <dbReference type="NCBI Taxonomy" id="2182728"/>
    <lineage>
        <taxon>Eukaryota</taxon>
        <taxon>Viridiplantae</taxon>
        <taxon>Streptophyta</taxon>
        <taxon>Embryophyta</taxon>
        <taxon>Tracheophyta</taxon>
        <taxon>Spermatophyta</taxon>
        <taxon>Magnoliopsida</taxon>
        <taxon>eudicotyledons</taxon>
        <taxon>Gunneridae</taxon>
        <taxon>Pentapetalae</taxon>
        <taxon>rosids</taxon>
        <taxon>fabids</taxon>
        <taxon>Malpighiales</taxon>
        <taxon>Salicaceae</taxon>
        <taxon>Saliceae</taxon>
        <taxon>Salix</taxon>
    </lineage>
</organism>